<keyword evidence="9" id="KW-1185">Reference proteome</keyword>
<dbReference type="InterPro" id="IPR016035">
    <property type="entry name" value="Acyl_Trfase/lysoPLipase"/>
</dbReference>
<feature type="active site" description="Proton acceptor" evidence="5">
    <location>
        <position position="305"/>
    </location>
</feature>
<evidence type="ECO:0000256" key="1">
    <source>
        <dbReference type="ARBA" id="ARBA00006104"/>
    </source>
</evidence>
<keyword evidence="4 5" id="KW-0443">Lipid metabolism</keyword>
<gene>
    <name evidence="8" type="ORF">CCMP2556_LOCUS54246</name>
</gene>
<feature type="short sequence motif" description="GXGXXG" evidence="5">
    <location>
        <begin position="140"/>
        <end position="145"/>
    </location>
</feature>
<evidence type="ECO:0000256" key="6">
    <source>
        <dbReference type="SAM" id="Phobius"/>
    </source>
</evidence>
<dbReference type="EMBL" id="CAXAMN010028495">
    <property type="protein sequence ID" value="CAK9116743.1"/>
    <property type="molecule type" value="Genomic_DNA"/>
</dbReference>
<keyword evidence="6" id="KW-0812">Transmembrane</keyword>
<dbReference type="SUPFAM" id="SSF52151">
    <property type="entry name" value="FabD/lysophospholipase-like"/>
    <property type="match status" value="1"/>
</dbReference>
<feature type="active site" description="Nucleophile" evidence="5">
    <location>
        <position position="169"/>
    </location>
</feature>
<comment type="similarity">
    <text evidence="1">Belongs to the PLPL family.</text>
</comment>
<evidence type="ECO:0000313" key="9">
    <source>
        <dbReference type="Proteomes" id="UP001642484"/>
    </source>
</evidence>
<keyword evidence="3 5" id="KW-0442">Lipid degradation</keyword>
<dbReference type="PANTHER" id="PTHR14226:SF66">
    <property type="entry name" value="TRIACYLGLYCEROL LIPASE PTL2"/>
    <property type="match status" value="1"/>
</dbReference>
<keyword evidence="6" id="KW-1133">Transmembrane helix</keyword>
<feature type="domain" description="PNPLA" evidence="7">
    <location>
        <begin position="136"/>
        <end position="323"/>
    </location>
</feature>
<proteinExistence type="inferred from homology"/>
<dbReference type="InterPro" id="IPR050301">
    <property type="entry name" value="NTE"/>
</dbReference>
<comment type="caution">
    <text evidence="5">Lacks conserved residue(s) required for the propagation of feature annotation.</text>
</comment>
<accession>A0ABP0SWF3</accession>
<dbReference type="Gene3D" id="3.40.1090.10">
    <property type="entry name" value="Cytosolic phospholipase A2 catalytic domain"/>
    <property type="match status" value="2"/>
</dbReference>
<evidence type="ECO:0000313" key="8">
    <source>
        <dbReference type="EMBL" id="CAK9116743.1"/>
    </source>
</evidence>
<feature type="transmembrane region" description="Helical" evidence="6">
    <location>
        <begin position="20"/>
        <end position="45"/>
    </location>
</feature>
<evidence type="ECO:0000259" key="7">
    <source>
        <dbReference type="PROSITE" id="PS51635"/>
    </source>
</evidence>
<organism evidence="8 9">
    <name type="scientific">Durusdinium trenchii</name>
    <dbReference type="NCBI Taxonomy" id="1381693"/>
    <lineage>
        <taxon>Eukaryota</taxon>
        <taxon>Sar</taxon>
        <taxon>Alveolata</taxon>
        <taxon>Dinophyceae</taxon>
        <taxon>Suessiales</taxon>
        <taxon>Symbiodiniaceae</taxon>
        <taxon>Durusdinium</taxon>
    </lineage>
</organism>
<keyword evidence="6" id="KW-0472">Membrane</keyword>
<sequence>MIQYSGSAPTGPTAALLGLALLPLLVLELAFYAILSLALLLYFAYPGHREKISQKAPAANETLDRLRAARQSGDPSRLSKLLQEVLTPDLAGALGDEALGDGAEELVDEVCDTLQACSISSKVTRSLRASFGESCLFLSGGGMLGMYHIGTVRRLLQEGLLPNQICGTSVGSIVGAFVATRTDDELHLELDSLEEWYRQMGPVQGPFPVQYWEVVVRVLWRGYIYDYMNQYRNQATFVSAGLTFAEAYARTGRTFTITCAPVTGGPVVLLNRHTSPNVLIASAICASSSMPMLVEAVRLLEKMPDGSVQLVSNCDGNPMGELMRDGTMLADSPCDQLEHMLNVRWSIISQVNPHVVPFSLPFVLAKRIGQFSSVYARILTRAEGQLRRFIWSTLHAFQAWTSFPKQGSWISQLLFQDYFGNVNIIHYNMRFRDYLRLIKNETSLEDFRKKAVAGAACTDEQLPRQRLRHKLEATLGSLEEATSNVRKTRPRRVAGRRGRA</sequence>
<dbReference type="InterPro" id="IPR002641">
    <property type="entry name" value="PNPLA_dom"/>
</dbReference>
<comment type="caution">
    <text evidence="8">The sequence shown here is derived from an EMBL/GenBank/DDBJ whole genome shotgun (WGS) entry which is preliminary data.</text>
</comment>
<protein>
    <recommendedName>
        <fullName evidence="7">PNPLA domain-containing protein</fullName>
    </recommendedName>
</protein>
<name>A0ABP0SWF3_9DINO</name>
<dbReference type="PANTHER" id="PTHR14226">
    <property type="entry name" value="NEUROPATHY TARGET ESTERASE/SWISS CHEESE D.MELANOGASTER"/>
    <property type="match status" value="1"/>
</dbReference>
<feature type="short sequence motif" description="GXSXG" evidence="5">
    <location>
        <begin position="167"/>
        <end position="171"/>
    </location>
</feature>
<dbReference type="Pfam" id="PF01734">
    <property type="entry name" value="Patatin"/>
    <property type="match status" value="1"/>
</dbReference>
<evidence type="ECO:0000256" key="2">
    <source>
        <dbReference type="ARBA" id="ARBA00022801"/>
    </source>
</evidence>
<evidence type="ECO:0000256" key="5">
    <source>
        <dbReference type="PROSITE-ProRule" id="PRU01161"/>
    </source>
</evidence>
<dbReference type="Proteomes" id="UP001642484">
    <property type="component" value="Unassembled WGS sequence"/>
</dbReference>
<evidence type="ECO:0000256" key="3">
    <source>
        <dbReference type="ARBA" id="ARBA00022963"/>
    </source>
</evidence>
<evidence type="ECO:0000256" key="4">
    <source>
        <dbReference type="ARBA" id="ARBA00023098"/>
    </source>
</evidence>
<dbReference type="PROSITE" id="PS51635">
    <property type="entry name" value="PNPLA"/>
    <property type="match status" value="1"/>
</dbReference>
<keyword evidence="2 5" id="KW-0378">Hydrolase</keyword>
<reference evidence="8 9" key="1">
    <citation type="submission" date="2024-02" db="EMBL/GenBank/DDBJ databases">
        <authorList>
            <person name="Chen Y."/>
            <person name="Shah S."/>
            <person name="Dougan E. K."/>
            <person name="Thang M."/>
            <person name="Chan C."/>
        </authorList>
    </citation>
    <scope>NUCLEOTIDE SEQUENCE [LARGE SCALE GENOMIC DNA]</scope>
</reference>